<dbReference type="AlphaFoldDB" id="A0AA86SMG3"/>
<accession>A0AA86SMG3</accession>
<evidence type="ECO:0000256" key="2">
    <source>
        <dbReference type="SAM" id="MobiDB-lite"/>
    </source>
</evidence>
<protein>
    <recommendedName>
        <fullName evidence="5">IST1-like protein</fullName>
    </recommendedName>
</protein>
<feature type="region of interest" description="Disordered" evidence="2">
    <location>
        <begin position="363"/>
        <end position="400"/>
    </location>
</feature>
<proteinExistence type="inferred from homology"/>
<organism evidence="3 4">
    <name type="scientific">Sphenostylis stenocarpa</name>
    <dbReference type="NCBI Taxonomy" id="92480"/>
    <lineage>
        <taxon>Eukaryota</taxon>
        <taxon>Viridiplantae</taxon>
        <taxon>Streptophyta</taxon>
        <taxon>Embryophyta</taxon>
        <taxon>Tracheophyta</taxon>
        <taxon>Spermatophyta</taxon>
        <taxon>Magnoliopsida</taxon>
        <taxon>eudicotyledons</taxon>
        <taxon>Gunneridae</taxon>
        <taxon>Pentapetalae</taxon>
        <taxon>rosids</taxon>
        <taxon>fabids</taxon>
        <taxon>Fabales</taxon>
        <taxon>Fabaceae</taxon>
        <taxon>Papilionoideae</taxon>
        <taxon>50 kb inversion clade</taxon>
        <taxon>NPAAA clade</taxon>
        <taxon>indigoferoid/millettioid clade</taxon>
        <taxon>Phaseoleae</taxon>
        <taxon>Sphenostylis</taxon>
    </lineage>
</organism>
<dbReference type="Gene3D" id="1.20.1260.60">
    <property type="entry name" value="Vacuolar protein sorting-associated protein Ist1"/>
    <property type="match status" value="1"/>
</dbReference>
<dbReference type="PANTHER" id="PTHR12161">
    <property type="entry name" value="IST1 FAMILY MEMBER"/>
    <property type="match status" value="1"/>
</dbReference>
<feature type="compositionally biased region" description="Polar residues" evidence="2">
    <location>
        <begin position="585"/>
        <end position="598"/>
    </location>
</feature>
<gene>
    <name evidence="3" type="ORF">AYBTSS11_LOCUS16718</name>
</gene>
<dbReference type="Gramene" id="rna-AYBTSS11_LOCUS16718">
    <property type="protein sequence ID" value="CAJ1956550.1"/>
    <property type="gene ID" value="gene-AYBTSS11_LOCUS16718"/>
</dbReference>
<keyword evidence="4" id="KW-1185">Reference proteome</keyword>
<reference evidence="3" key="1">
    <citation type="submission" date="2023-10" db="EMBL/GenBank/DDBJ databases">
        <authorList>
            <person name="Domelevo Entfellner J.-B."/>
        </authorList>
    </citation>
    <scope>NUCLEOTIDE SEQUENCE</scope>
</reference>
<dbReference type="PANTHER" id="PTHR12161:SF44">
    <property type="entry name" value="REGULATOR OF VPS4 ACTIVITY IN THE MVB PATHWAY PROTEIN"/>
    <property type="match status" value="1"/>
</dbReference>
<comment type="similarity">
    <text evidence="1">Belongs to the IST1 family.</text>
</comment>
<dbReference type="InterPro" id="IPR005061">
    <property type="entry name" value="Ist1"/>
</dbReference>
<dbReference type="EMBL" id="OY731402">
    <property type="protein sequence ID" value="CAJ1956550.1"/>
    <property type="molecule type" value="Genomic_DNA"/>
</dbReference>
<name>A0AA86SMG3_9FABA</name>
<dbReference type="Pfam" id="PF03398">
    <property type="entry name" value="Ist1"/>
    <property type="match status" value="1"/>
</dbReference>
<evidence type="ECO:0008006" key="5">
    <source>
        <dbReference type="Google" id="ProtNLM"/>
    </source>
</evidence>
<feature type="region of interest" description="Disordered" evidence="2">
    <location>
        <begin position="579"/>
        <end position="598"/>
    </location>
</feature>
<dbReference type="GO" id="GO:0015031">
    <property type="term" value="P:protein transport"/>
    <property type="evidence" value="ECO:0007669"/>
    <property type="project" value="InterPro"/>
</dbReference>
<evidence type="ECO:0000256" key="1">
    <source>
        <dbReference type="ARBA" id="ARBA00005536"/>
    </source>
</evidence>
<evidence type="ECO:0000313" key="3">
    <source>
        <dbReference type="EMBL" id="CAJ1956550.1"/>
    </source>
</evidence>
<feature type="compositionally biased region" description="Basic residues" evidence="2">
    <location>
        <begin position="383"/>
        <end position="398"/>
    </location>
</feature>
<sequence>MFDILFGWSKASKCKKAIKRARCRLSLLKNKRRAIARQLRKDLAELIQSGHEETAYNRVCYVTVQLLDMLFCLILCILQNLIRIGAEVEQLIGDESLAAAYELDCPNDINEAVSSLMFASARCGELPELGVIRKLFGQRYGERLATTAVELFPGNLVNKQLKENLTVKSVPDEIKYRMMDEIARDNCLQQGVLAIEYYPGWQQMQLVESDAQIIDSIAGSKVHPSDIEEMKRDEERVTSFISKPSDFCSLQESSFADTYAMVSAVQKYPPYILNHPLEKKVVHLDFPELLSSINFDLQNKGERMALTSSAQRVSFPPCPGEMVQYGDDTKEFSEANGCAFQDQMLFKLRSSGLSIRENSQFGFDDSDVGHDGSESENSSTRTSGKRKRKHEKRSRRRSSSLENLGLMDIGYMIYYRKPCKSSSAHKHNTHCHRKYHKPSLEGITPSSYGQKRLMLHGFSEEERVLQSSHRQDGTRRKLFNFRMSGCSLNQPCYFCLYNDKDYLEPQSLKQNRGIRATHVQQGVLHDECSHCQPFWDDEFHQGIELVTIPQRLNPRSYSCGAENRAFNYPGCQAGNGNNETKEEISTSPHVSNPRTNCSSTRIETEVTYSRAMTMPQERYKNGKDKMLRTYSCPSQHPNHVHPKLPDYDEIAAKFTALKRERLKNMNCIGDQNNVSSTITIMSYMPLADQHLAIPKLKLLVPTKKICIVE</sequence>
<evidence type="ECO:0000313" key="4">
    <source>
        <dbReference type="Proteomes" id="UP001189624"/>
    </source>
</evidence>
<dbReference type="FunFam" id="1.20.1260.60:FF:000002">
    <property type="entry name" value="Vacuolar protein sorting-associated protein IST1"/>
    <property type="match status" value="1"/>
</dbReference>
<dbReference type="Proteomes" id="UP001189624">
    <property type="component" value="Chromosome 5"/>
</dbReference>
<dbReference type="InterPro" id="IPR042277">
    <property type="entry name" value="IST1-like"/>
</dbReference>